<dbReference type="PANTHER" id="PTHR43283">
    <property type="entry name" value="BETA-LACTAMASE-RELATED"/>
    <property type="match status" value="1"/>
</dbReference>
<comment type="caution">
    <text evidence="4">The sequence shown here is derived from an EMBL/GenBank/DDBJ whole genome shotgun (WGS) entry which is preliminary data.</text>
</comment>
<dbReference type="InterPro" id="IPR050789">
    <property type="entry name" value="Diverse_Enzym_Activities"/>
</dbReference>
<proteinExistence type="predicted"/>
<evidence type="ECO:0000313" key="4">
    <source>
        <dbReference type="EMBL" id="MDH0737368.1"/>
    </source>
</evidence>
<dbReference type="EMBL" id="JAOCDZ010000010">
    <property type="protein sequence ID" value="MDH0737368.1"/>
    <property type="molecule type" value="Genomic_DNA"/>
</dbReference>
<accession>A0AA42LPZ8</accession>
<dbReference type="PROSITE" id="PS51257">
    <property type="entry name" value="PROKAR_LIPOPROTEIN"/>
    <property type="match status" value="1"/>
</dbReference>
<dbReference type="InterPro" id="IPR001466">
    <property type="entry name" value="Beta-lactam-related"/>
</dbReference>
<dbReference type="AlphaFoldDB" id="A0AA42LPZ8"/>
<gene>
    <name evidence="4" type="ORF">N5D93_16265</name>
</gene>
<name>A0AA42LPZ8_9BURK</name>
<dbReference type="Gene3D" id="3.40.710.10">
    <property type="entry name" value="DD-peptidase/beta-lactamase superfamily"/>
    <property type="match status" value="2"/>
</dbReference>
<feature type="domain" description="Beta-lactamase-related" evidence="3">
    <location>
        <begin position="45"/>
        <end position="350"/>
    </location>
</feature>
<dbReference type="SUPFAM" id="SSF56601">
    <property type="entry name" value="beta-lactamase/transpeptidase-like"/>
    <property type="match status" value="1"/>
</dbReference>
<keyword evidence="2" id="KW-0732">Signal</keyword>
<evidence type="ECO:0000313" key="5">
    <source>
        <dbReference type="Proteomes" id="UP001161094"/>
    </source>
</evidence>
<feature type="chain" id="PRO_5041454045" evidence="2">
    <location>
        <begin position="23"/>
        <end position="371"/>
    </location>
</feature>
<dbReference type="GO" id="GO:0016787">
    <property type="term" value="F:hydrolase activity"/>
    <property type="evidence" value="ECO:0007669"/>
    <property type="project" value="UniProtKB-KW"/>
</dbReference>
<dbReference type="InterPro" id="IPR012338">
    <property type="entry name" value="Beta-lactam/transpept-like"/>
</dbReference>
<evidence type="ECO:0000259" key="3">
    <source>
        <dbReference type="Pfam" id="PF00144"/>
    </source>
</evidence>
<dbReference type="PANTHER" id="PTHR43283:SF11">
    <property type="entry name" value="BETA-LACTAMASE-RELATED DOMAIN-CONTAINING PROTEIN"/>
    <property type="match status" value="1"/>
</dbReference>
<dbReference type="RefSeq" id="WP_279995868.1">
    <property type="nucleotide sequence ID" value="NZ_JAOCDZ010000010.1"/>
</dbReference>
<dbReference type="Pfam" id="PF00144">
    <property type="entry name" value="Beta-lactamase"/>
    <property type="match status" value="1"/>
</dbReference>
<sequence>MFSLSRLLAIGTLLLAAGGCQSLPPAAPATIAKGDYAAVLAYLAQRIPYDMDAARVPGVSIAIVDDQRVVWSTGFGVADASRHRLATRDTLYRVGAISKLLTAAAVLRAADDGRLPLDAPAEDALPDWHVEPRRNAMQWMGAEPYTARNLLSLHPATLEDTMGRARADMAYALLGDMVAHVAREPFDTYVRRTILQPLNMPRAGFQPHARMLEQRASGYRRGQPWTEAPQPNEAADGLWMSASEMARFSSMLFAGGKYGGKYSDKDSGKRVLTEKSAQTLLDLDTVAGGGLDLDCRIALSWLAAPCGDDLVSAASVREHSGATEAFHARWVLAPQDKLAVLVMSNSDSGESLVASVSTTAMRMMRQAKQGR</sequence>
<evidence type="ECO:0000256" key="2">
    <source>
        <dbReference type="SAM" id="SignalP"/>
    </source>
</evidence>
<evidence type="ECO:0000256" key="1">
    <source>
        <dbReference type="ARBA" id="ARBA00022801"/>
    </source>
</evidence>
<feature type="signal peptide" evidence="2">
    <location>
        <begin position="1"/>
        <end position="22"/>
    </location>
</feature>
<keyword evidence="1" id="KW-0378">Hydrolase</keyword>
<organism evidence="4 5">
    <name type="scientific">Achromobacter spanius</name>
    <dbReference type="NCBI Taxonomy" id="217203"/>
    <lineage>
        <taxon>Bacteria</taxon>
        <taxon>Pseudomonadati</taxon>
        <taxon>Pseudomonadota</taxon>
        <taxon>Betaproteobacteria</taxon>
        <taxon>Burkholderiales</taxon>
        <taxon>Alcaligenaceae</taxon>
        <taxon>Achromobacter</taxon>
    </lineage>
</organism>
<reference evidence="4" key="1">
    <citation type="submission" date="2022-09" db="EMBL/GenBank/DDBJ databases">
        <title>Intensive care unit water sources are persistently colonized with multi-drug resistant bacteria and are the site of extensive horizontal gene transfer of antibiotic resistance genes.</title>
        <authorList>
            <person name="Diorio-Toth L."/>
        </authorList>
    </citation>
    <scope>NUCLEOTIDE SEQUENCE</scope>
    <source>
        <strain evidence="4">GD03843</strain>
    </source>
</reference>
<dbReference type="Proteomes" id="UP001161094">
    <property type="component" value="Unassembled WGS sequence"/>
</dbReference>
<protein>
    <submittedName>
        <fullName evidence="4">Beta-lactamase family protein</fullName>
    </submittedName>
</protein>